<name>A0A1J5SRT9_9ZZZZ</name>
<organism evidence="2">
    <name type="scientific">mine drainage metagenome</name>
    <dbReference type="NCBI Taxonomy" id="410659"/>
    <lineage>
        <taxon>unclassified sequences</taxon>
        <taxon>metagenomes</taxon>
        <taxon>ecological metagenomes</taxon>
    </lineage>
</organism>
<feature type="compositionally biased region" description="Pro residues" evidence="1">
    <location>
        <begin position="21"/>
        <end position="34"/>
    </location>
</feature>
<protein>
    <submittedName>
        <fullName evidence="2">Uncharacterized protein</fullName>
    </submittedName>
</protein>
<reference evidence="2" key="1">
    <citation type="submission" date="2016-10" db="EMBL/GenBank/DDBJ databases">
        <title>Sequence of Gallionella enrichment culture.</title>
        <authorList>
            <person name="Poehlein A."/>
            <person name="Muehling M."/>
            <person name="Daniel R."/>
        </authorList>
    </citation>
    <scope>NUCLEOTIDE SEQUENCE</scope>
</reference>
<proteinExistence type="predicted"/>
<comment type="caution">
    <text evidence="2">The sequence shown here is derived from an EMBL/GenBank/DDBJ whole genome shotgun (WGS) entry which is preliminary data.</text>
</comment>
<evidence type="ECO:0000256" key="1">
    <source>
        <dbReference type="SAM" id="MobiDB-lite"/>
    </source>
</evidence>
<sequence>MSTKPRPAALGAGLVRKGATPPAPAQPAQPPTTAPAPAAGTYYKSLTLKLDRPRYSALKTLGLREDKSSQELLTAALDAYLSAHGLR</sequence>
<dbReference type="AlphaFoldDB" id="A0A1J5SRT9"/>
<accession>A0A1J5SRT9</accession>
<feature type="region of interest" description="Disordered" evidence="1">
    <location>
        <begin position="1"/>
        <end position="38"/>
    </location>
</feature>
<dbReference type="EMBL" id="MLJW01000072">
    <property type="protein sequence ID" value="OIR02782.1"/>
    <property type="molecule type" value="Genomic_DNA"/>
</dbReference>
<gene>
    <name evidence="2" type="ORF">GALL_152360</name>
</gene>
<evidence type="ECO:0000313" key="2">
    <source>
        <dbReference type="EMBL" id="OIR02782.1"/>
    </source>
</evidence>